<organism evidence="10 11">
    <name type="scientific">Helicobacter ganmani</name>
    <dbReference type="NCBI Taxonomy" id="60246"/>
    <lineage>
        <taxon>Bacteria</taxon>
        <taxon>Pseudomonadati</taxon>
        <taxon>Campylobacterota</taxon>
        <taxon>Epsilonproteobacteria</taxon>
        <taxon>Campylobacterales</taxon>
        <taxon>Helicobacteraceae</taxon>
        <taxon>Helicobacter</taxon>
    </lineage>
</organism>
<feature type="domain" description="NAD(P)-binding" evidence="9">
    <location>
        <begin position="6"/>
        <end position="317"/>
    </location>
</feature>
<dbReference type="GO" id="GO:0008460">
    <property type="term" value="F:dTDP-glucose 4,6-dehydratase activity"/>
    <property type="evidence" value="ECO:0007669"/>
    <property type="project" value="UniProtKB-EC"/>
</dbReference>
<sequence length="371" mass="42449">MMKNLLITGGAGFIGSNFILYFLHKYPQYRLINVDSLTYAGDLRNLQGAENTPNYEFRQGDICDKDFIKELFAHYDIEGVIHFAAESHVDNSIKNPSAFVETNVNGTFNLLHNAYLNWFDAPSRPKTNKEHCIFHHISTDEVFGSLGESGYFSESTPYAPNSPYSASKASSDMLVRSYHHTYGLKTFITNCSNNYGPKQHDEKLIPTIIRNALAGSEIPIYGDGQNIRDWLFVQDHCKAIDKVFHSSYFGQSFNIGGENEQSNIELAQIICEMLDKKCPKERSYKEQITFVQDRAGHDRRYAIDSSKMTRLFGFKPSDFYTNLSQTIDFYIYKYTSIPLAGGGVNKLLILTFLPLLLLFMHSFILRKREFR</sequence>
<dbReference type="SUPFAM" id="SSF51735">
    <property type="entry name" value="NAD(P)-binding Rossmann-fold domains"/>
    <property type="match status" value="1"/>
</dbReference>
<dbReference type="InterPro" id="IPR036291">
    <property type="entry name" value="NAD(P)-bd_dom_sf"/>
</dbReference>
<evidence type="ECO:0000313" key="10">
    <source>
        <dbReference type="EMBL" id="RDU62162.1"/>
    </source>
</evidence>
<dbReference type="OrthoDB" id="9803010at2"/>
<comment type="similarity">
    <text evidence="3 7">Belongs to the NAD(P)-dependent epimerase/dehydratase family. dTDP-glucose dehydratase subfamily.</text>
</comment>
<dbReference type="InterPro" id="IPR016040">
    <property type="entry name" value="NAD(P)-bd_dom"/>
</dbReference>
<keyword evidence="6 7" id="KW-0456">Lyase</keyword>
<dbReference type="Pfam" id="PF16363">
    <property type="entry name" value="GDP_Man_Dehyd"/>
    <property type="match status" value="1"/>
</dbReference>
<comment type="caution">
    <text evidence="10">The sequence shown here is derived from an EMBL/GenBank/DDBJ whole genome shotgun (WGS) entry which is preliminary data.</text>
</comment>
<evidence type="ECO:0000313" key="11">
    <source>
        <dbReference type="Proteomes" id="UP000256650"/>
    </source>
</evidence>
<evidence type="ECO:0000256" key="3">
    <source>
        <dbReference type="ARBA" id="ARBA00008178"/>
    </source>
</evidence>
<dbReference type="NCBIfam" id="TIGR01181">
    <property type="entry name" value="dTDP_gluc_dehyt"/>
    <property type="match status" value="1"/>
</dbReference>
<feature type="transmembrane region" description="Helical" evidence="8">
    <location>
        <begin position="347"/>
        <end position="365"/>
    </location>
</feature>
<reference evidence="10 11" key="1">
    <citation type="submission" date="2018-04" db="EMBL/GenBank/DDBJ databases">
        <title>Novel Campyloabacter and Helicobacter Species and Strains.</title>
        <authorList>
            <person name="Mannion A.J."/>
            <person name="Shen Z."/>
            <person name="Fox J.G."/>
        </authorList>
    </citation>
    <scope>NUCLEOTIDE SEQUENCE [LARGE SCALE GENOMIC DNA]</scope>
    <source>
        <strain evidence="10 11">MIT 99-5101</strain>
    </source>
</reference>
<dbReference type="Gene3D" id="3.90.25.10">
    <property type="entry name" value="UDP-galactose 4-epimerase, domain 1"/>
    <property type="match status" value="1"/>
</dbReference>
<evidence type="ECO:0000259" key="9">
    <source>
        <dbReference type="Pfam" id="PF16363"/>
    </source>
</evidence>
<dbReference type="Gene3D" id="3.40.50.720">
    <property type="entry name" value="NAD(P)-binding Rossmann-like Domain"/>
    <property type="match status" value="1"/>
</dbReference>
<evidence type="ECO:0000256" key="8">
    <source>
        <dbReference type="SAM" id="Phobius"/>
    </source>
</evidence>
<dbReference type="EC" id="4.2.1.46" evidence="4 7"/>
<evidence type="ECO:0000256" key="6">
    <source>
        <dbReference type="ARBA" id="ARBA00023239"/>
    </source>
</evidence>
<feature type="transmembrane region" description="Helical" evidence="8">
    <location>
        <begin position="5"/>
        <end position="23"/>
    </location>
</feature>
<dbReference type="CDD" id="cd05246">
    <property type="entry name" value="dTDP_GD_SDR_e"/>
    <property type="match status" value="1"/>
</dbReference>
<keyword evidence="5" id="KW-0520">NAD</keyword>
<accession>A0A3D8IAJ2</accession>
<evidence type="ECO:0000256" key="1">
    <source>
        <dbReference type="ARBA" id="ARBA00001539"/>
    </source>
</evidence>
<keyword evidence="8" id="KW-1133">Transmembrane helix</keyword>
<dbReference type="AlphaFoldDB" id="A0A3D8IAJ2"/>
<evidence type="ECO:0000256" key="2">
    <source>
        <dbReference type="ARBA" id="ARBA00001911"/>
    </source>
</evidence>
<evidence type="ECO:0000256" key="4">
    <source>
        <dbReference type="ARBA" id="ARBA00011990"/>
    </source>
</evidence>
<keyword evidence="8" id="KW-0472">Membrane</keyword>
<comment type="catalytic activity">
    <reaction evidence="1 7">
        <text>dTDP-alpha-D-glucose = dTDP-4-dehydro-6-deoxy-alpha-D-glucose + H2O</text>
        <dbReference type="Rhea" id="RHEA:17221"/>
        <dbReference type="ChEBI" id="CHEBI:15377"/>
        <dbReference type="ChEBI" id="CHEBI:57477"/>
        <dbReference type="ChEBI" id="CHEBI:57649"/>
        <dbReference type="EC" id="4.2.1.46"/>
    </reaction>
</comment>
<dbReference type="Proteomes" id="UP000256650">
    <property type="component" value="Unassembled WGS sequence"/>
</dbReference>
<name>A0A3D8IAJ2_9HELI</name>
<dbReference type="InterPro" id="IPR005888">
    <property type="entry name" value="dTDP_Gluc_deHydtase"/>
</dbReference>
<comment type="cofactor">
    <cofactor evidence="2 7">
        <name>NAD(+)</name>
        <dbReference type="ChEBI" id="CHEBI:57540"/>
    </cofactor>
</comment>
<dbReference type="EMBL" id="NXLS01000008">
    <property type="protein sequence ID" value="RDU62162.1"/>
    <property type="molecule type" value="Genomic_DNA"/>
</dbReference>
<proteinExistence type="inferred from homology"/>
<dbReference type="GO" id="GO:0009225">
    <property type="term" value="P:nucleotide-sugar metabolic process"/>
    <property type="evidence" value="ECO:0007669"/>
    <property type="project" value="InterPro"/>
</dbReference>
<evidence type="ECO:0000256" key="7">
    <source>
        <dbReference type="RuleBase" id="RU004473"/>
    </source>
</evidence>
<dbReference type="PANTHER" id="PTHR43000">
    <property type="entry name" value="DTDP-D-GLUCOSE 4,6-DEHYDRATASE-RELATED"/>
    <property type="match status" value="1"/>
</dbReference>
<evidence type="ECO:0000256" key="5">
    <source>
        <dbReference type="ARBA" id="ARBA00023027"/>
    </source>
</evidence>
<gene>
    <name evidence="10" type="primary">rfbB</name>
    <name evidence="10" type="ORF">CQA43_07605</name>
</gene>
<keyword evidence="8" id="KW-0812">Transmembrane</keyword>
<keyword evidence="11" id="KW-1185">Reference proteome</keyword>
<protein>
    <recommendedName>
        <fullName evidence="4 7">dTDP-glucose 4,6-dehydratase</fullName>
        <ecNumber evidence="4 7">4.2.1.46</ecNumber>
    </recommendedName>
</protein>